<sequence>MNRMIWIVAAVCLALIGAWLTTRPGVPLPMAPETNELAVYAVPVDRAIEINNAIEYVMAVGEKKLGSSQMAGPDQIMVLAPPSVHAGIQNALKALGASDLPGRFGKQALNLSVWLLHSTDNAATDPALASVATQTDALRQELGVAGFKLSDRAQLSLATNADTAQLKTPRGTEIRARALTDSKAYVLEFNLVRHDANDSGLRTKTTVLPGQNLVLSTAAGAEPGQWEVVILRLDQPEA</sequence>
<dbReference type="KEGG" id="xba:C7S18_00320"/>
<accession>A0A2P1PLL1</accession>
<proteinExistence type="predicted"/>
<evidence type="ECO:0000313" key="2">
    <source>
        <dbReference type="Proteomes" id="UP000241074"/>
    </source>
</evidence>
<dbReference type="Proteomes" id="UP000241074">
    <property type="component" value="Chromosome"/>
</dbReference>
<gene>
    <name evidence="1" type="ORF">C7S18_00320</name>
</gene>
<dbReference type="RefSeq" id="WP_106889660.1">
    <property type="nucleotide sequence ID" value="NZ_CP027860.1"/>
</dbReference>
<dbReference type="EMBL" id="CP027860">
    <property type="protein sequence ID" value="AVP95731.1"/>
    <property type="molecule type" value="Genomic_DNA"/>
</dbReference>
<reference evidence="1 2" key="1">
    <citation type="submission" date="2018-03" db="EMBL/GenBank/DDBJ databases">
        <title>Ahniella affigens gen. nov., sp. nov., a gammaproteobacterium isolated from sandy soil near a stream.</title>
        <authorList>
            <person name="Ko Y."/>
            <person name="Kim J.-H."/>
        </authorList>
    </citation>
    <scope>NUCLEOTIDE SEQUENCE [LARGE SCALE GENOMIC DNA]</scope>
    <source>
        <strain evidence="1 2">D13</strain>
    </source>
</reference>
<evidence type="ECO:0000313" key="1">
    <source>
        <dbReference type="EMBL" id="AVP95731.1"/>
    </source>
</evidence>
<protein>
    <submittedName>
        <fullName evidence="1">Uncharacterized protein</fullName>
    </submittedName>
</protein>
<keyword evidence="2" id="KW-1185">Reference proteome</keyword>
<organism evidence="1 2">
    <name type="scientific">Ahniella affigens</name>
    <dbReference type="NCBI Taxonomy" id="2021234"/>
    <lineage>
        <taxon>Bacteria</taxon>
        <taxon>Pseudomonadati</taxon>
        <taxon>Pseudomonadota</taxon>
        <taxon>Gammaproteobacteria</taxon>
        <taxon>Lysobacterales</taxon>
        <taxon>Rhodanobacteraceae</taxon>
        <taxon>Ahniella</taxon>
    </lineage>
</organism>
<dbReference type="AlphaFoldDB" id="A0A2P1PLL1"/>
<name>A0A2P1PLL1_9GAMM</name>
<reference evidence="1 2" key="2">
    <citation type="submission" date="2018-03" db="EMBL/GenBank/DDBJ databases">
        <authorList>
            <person name="Keele B.F."/>
        </authorList>
    </citation>
    <scope>NUCLEOTIDE SEQUENCE [LARGE SCALE GENOMIC DNA]</scope>
    <source>
        <strain evidence="1 2">D13</strain>
    </source>
</reference>